<evidence type="ECO:0000313" key="2">
    <source>
        <dbReference type="Proteomes" id="UP001066276"/>
    </source>
</evidence>
<dbReference type="AlphaFoldDB" id="A0AAV7RW03"/>
<dbReference type="EMBL" id="JANPWB010000009">
    <property type="protein sequence ID" value="KAJ1155128.1"/>
    <property type="molecule type" value="Genomic_DNA"/>
</dbReference>
<gene>
    <name evidence="1" type="ORF">NDU88_007863</name>
</gene>
<dbReference type="Proteomes" id="UP001066276">
    <property type="component" value="Chromosome 5"/>
</dbReference>
<reference evidence="1" key="1">
    <citation type="journal article" date="2022" name="bioRxiv">
        <title>Sequencing and chromosome-scale assembly of the giantPleurodeles waltlgenome.</title>
        <authorList>
            <person name="Brown T."/>
            <person name="Elewa A."/>
            <person name="Iarovenko S."/>
            <person name="Subramanian E."/>
            <person name="Araus A.J."/>
            <person name="Petzold A."/>
            <person name="Susuki M."/>
            <person name="Suzuki K.-i.T."/>
            <person name="Hayashi T."/>
            <person name="Toyoda A."/>
            <person name="Oliveira C."/>
            <person name="Osipova E."/>
            <person name="Leigh N.D."/>
            <person name="Simon A."/>
            <person name="Yun M.H."/>
        </authorList>
    </citation>
    <scope>NUCLEOTIDE SEQUENCE</scope>
    <source>
        <strain evidence="1">20211129_DDA</strain>
        <tissue evidence="1">Liver</tissue>
    </source>
</reference>
<organism evidence="1 2">
    <name type="scientific">Pleurodeles waltl</name>
    <name type="common">Iberian ribbed newt</name>
    <dbReference type="NCBI Taxonomy" id="8319"/>
    <lineage>
        <taxon>Eukaryota</taxon>
        <taxon>Metazoa</taxon>
        <taxon>Chordata</taxon>
        <taxon>Craniata</taxon>
        <taxon>Vertebrata</taxon>
        <taxon>Euteleostomi</taxon>
        <taxon>Amphibia</taxon>
        <taxon>Batrachia</taxon>
        <taxon>Caudata</taxon>
        <taxon>Salamandroidea</taxon>
        <taxon>Salamandridae</taxon>
        <taxon>Pleurodelinae</taxon>
        <taxon>Pleurodeles</taxon>
    </lineage>
</organism>
<protein>
    <submittedName>
        <fullName evidence="1">Uncharacterized protein</fullName>
    </submittedName>
</protein>
<accession>A0AAV7RW03</accession>
<sequence length="164" mass="18726">MRLAVSRLYFLPYSYAAEPLCDFYTIHHSLHKRNQIIDQALDETADTGSYAELPHGWALPEPARKKDMGWTSSTQNLEGLPETQTAPSVEVLLHQILGEMREIKISQEEAHRKTSEQLTELNSNIQTLNTWMSQTELGISDLEDFKEKVDPATLKLQTELTEIQ</sequence>
<keyword evidence="2" id="KW-1185">Reference proteome</keyword>
<comment type="caution">
    <text evidence="1">The sequence shown here is derived from an EMBL/GenBank/DDBJ whole genome shotgun (WGS) entry which is preliminary data.</text>
</comment>
<evidence type="ECO:0000313" key="1">
    <source>
        <dbReference type="EMBL" id="KAJ1155128.1"/>
    </source>
</evidence>
<proteinExistence type="predicted"/>
<name>A0AAV7RW03_PLEWA</name>